<dbReference type="GO" id="GO:0030247">
    <property type="term" value="F:polysaccharide binding"/>
    <property type="evidence" value="ECO:0007669"/>
    <property type="project" value="InterPro"/>
</dbReference>
<comment type="subcellular location">
    <subcellularLocation>
        <location evidence="1">Membrane</location>
        <topology evidence="1">Single-pass membrane protein</topology>
    </subcellularLocation>
</comment>
<dbReference type="SMART" id="SM00181">
    <property type="entry name" value="EGF"/>
    <property type="match status" value="2"/>
</dbReference>
<evidence type="ECO:0000256" key="4">
    <source>
        <dbReference type="ARBA" id="ARBA00023157"/>
    </source>
</evidence>
<dbReference type="InterPro" id="IPR001881">
    <property type="entry name" value="EGF-like_Ca-bd_dom"/>
</dbReference>
<organism evidence="8 9">
    <name type="scientific">Papaver nudicaule</name>
    <name type="common">Iceland poppy</name>
    <dbReference type="NCBI Taxonomy" id="74823"/>
    <lineage>
        <taxon>Eukaryota</taxon>
        <taxon>Viridiplantae</taxon>
        <taxon>Streptophyta</taxon>
        <taxon>Embryophyta</taxon>
        <taxon>Tracheophyta</taxon>
        <taxon>Spermatophyta</taxon>
        <taxon>Magnoliopsida</taxon>
        <taxon>Ranunculales</taxon>
        <taxon>Papaveraceae</taxon>
        <taxon>Papaveroideae</taxon>
        <taxon>Papaver</taxon>
    </lineage>
</organism>
<dbReference type="SMART" id="SM00179">
    <property type="entry name" value="EGF_CA"/>
    <property type="match status" value="1"/>
</dbReference>
<dbReference type="PROSITE" id="PS01187">
    <property type="entry name" value="EGF_CA"/>
    <property type="match status" value="1"/>
</dbReference>
<keyword evidence="2" id="KW-0245">EGF-like domain</keyword>
<keyword evidence="3 5" id="KW-0732">Signal</keyword>
<keyword evidence="9" id="KW-1185">Reference proteome</keyword>
<dbReference type="GO" id="GO:0016020">
    <property type="term" value="C:membrane"/>
    <property type="evidence" value="ECO:0007669"/>
    <property type="project" value="UniProtKB-SubCell"/>
</dbReference>
<evidence type="ECO:0000259" key="7">
    <source>
        <dbReference type="SMART" id="SM00181"/>
    </source>
</evidence>
<name>A0AA41VRM9_PAPNU</name>
<reference evidence="8" key="1">
    <citation type="submission" date="2022-03" db="EMBL/GenBank/DDBJ databases">
        <title>A functionally conserved STORR gene fusion in Papaver species that diverged 16.8 million years ago.</title>
        <authorList>
            <person name="Catania T."/>
        </authorList>
    </citation>
    <scope>NUCLEOTIDE SEQUENCE</scope>
    <source>
        <strain evidence="8">S-191538</strain>
    </source>
</reference>
<evidence type="ECO:0000259" key="6">
    <source>
        <dbReference type="SMART" id="SM00179"/>
    </source>
</evidence>
<evidence type="ECO:0000313" key="8">
    <source>
        <dbReference type="EMBL" id="MCL7046220.1"/>
    </source>
</evidence>
<dbReference type="EMBL" id="JAJJMA010278844">
    <property type="protein sequence ID" value="MCL7046220.1"/>
    <property type="molecule type" value="Genomic_DNA"/>
</dbReference>
<accession>A0AA41VRM9</accession>
<evidence type="ECO:0000256" key="3">
    <source>
        <dbReference type="ARBA" id="ARBA00022729"/>
    </source>
</evidence>
<evidence type="ECO:0000256" key="2">
    <source>
        <dbReference type="ARBA" id="ARBA00022536"/>
    </source>
</evidence>
<sequence>MGVSYVFVKFLCFIGLLLRLQVASAEIPRNASRPITKPGCQDHCGNVSIPYPFGIGKGCFIDKYFELTCSGSTKPMYFEYNFSNISIPDGHITAFLWVSMDCSDEKMPGWTTFNHLTPFTFSNTKNKFIAMGCDTYAYLQLGEKQDYTALGCTSVCNTTKDITDGSCTGIGCCEASIPAGIGSYNITVTSVGGTRRNLSFNPCSYAFLIEESSFQFSKAYLRNFLNYGNGEVPVVVDWTIGNETCDIAKKNLTSYACGPYSDCIPGNNAPGYRCMCKRGYEGNPYLNSSTGGECRDIDECYEKRFDDERCGSERNICINTKGGYRCPCKQGFDSQKEENGISDCIPRPNNYNRIVL</sequence>
<evidence type="ECO:0008006" key="10">
    <source>
        <dbReference type="Google" id="ProtNLM"/>
    </source>
</evidence>
<protein>
    <recommendedName>
        <fullName evidence="10">EGF-like domain-containing protein</fullName>
    </recommendedName>
</protein>
<gene>
    <name evidence="8" type="ORF">MKW94_001059</name>
</gene>
<dbReference type="SUPFAM" id="SSF57196">
    <property type="entry name" value="EGF/Laminin"/>
    <property type="match status" value="1"/>
</dbReference>
<dbReference type="InterPro" id="IPR025287">
    <property type="entry name" value="WAK_GUB"/>
</dbReference>
<dbReference type="AlphaFoldDB" id="A0AA41VRM9"/>
<dbReference type="Proteomes" id="UP001177140">
    <property type="component" value="Unassembled WGS sequence"/>
</dbReference>
<feature type="non-terminal residue" evidence="8">
    <location>
        <position position="1"/>
    </location>
</feature>
<dbReference type="GO" id="GO:0005509">
    <property type="term" value="F:calcium ion binding"/>
    <property type="evidence" value="ECO:0007669"/>
    <property type="project" value="InterPro"/>
</dbReference>
<dbReference type="InterPro" id="IPR049883">
    <property type="entry name" value="NOTCH1_EGF-like"/>
</dbReference>
<dbReference type="Pfam" id="PF13947">
    <property type="entry name" value="GUB_WAK_bind"/>
    <property type="match status" value="1"/>
</dbReference>
<feature type="domain" description="EGF-like" evidence="7">
    <location>
        <begin position="244"/>
        <end position="295"/>
    </location>
</feature>
<dbReference type="Pfam" id="PF07645">
    <property type="entry name" value="EGF_CA"/>
    <property type="match status" value="1"/>
</dbReference>
<dbReference type="InterPro" id="IPR018097">
    <property type="entry name" value="EGF_Ca-bd_CS"/>
</dbReference>
<dbReference type="Gene3D" id="2.10.25.10">
    <property type="entry name" value="Laminin"/>
    <property type="match status" value="2"/>
</dbReference>
<dbReference type="PANTHER" id="PTHR33491">
    <property type="entry name" value="OSJNBA0016N04.9 PROTEIN"/>
    <property type="match status" value="1"/>
</dbReference>
<dbReference type="InterPro" id="IPR000742">
    <property type="entry name" value="EGF"/>
</dbReference>
<evidence type="ECO:0000256" key="1">
    <source>
        <dbReference type="ARBA" id="ARBA00004167"/>
    </source>
</evidence>
<feature type="domain" description="EGF-like" evidence="7">
    <location>
        <begin position="299"/>
        <end position="345"/>
    </location>
</feature>
<feature type="signal peptide" evidence="5">
    <location>
        <begin position="1"/>
        <end position="25"/>
    </location>
</feature>
<keyword evidence="4" id="KW-1015">Disulfide bond</keyword>
<proteinExistence type="predicted"/>
<evidence type="ECO:0000313" key="9">
    <source>
        <dbReference type="Proteomes" id="UP001177140"/>
    </source>
</evidence>
<evidence type="ECO:0000256" key="5">
    <source>
        <dbReference type="SAM" id="SignalP"/>
    </source>
</evidence>
<feature type="domain" description="EGF-like calcium-binding" evidence="6">
    <location>
        <begin position="296"/>
        <end position="345"/>
    </location>
</feature>
<comment type="caution">
    <text evidence="8">The sequence shown here is derived from an EMBL/GenBank/DDBJ whole genome shotgun (WGS) entry which is preliminary data.</text>
</comment>
<feature type="chain" id="PRO_5041439113" description="EGF-like domain-containing protein" evidence="5">
    <location>
        <begin position="26"/>
        <end position="356"/>
    </location>
</feature>